<keyword evidence="3 4" id="KW-0687">Ribonucleoprotein</keyword>
<protein>
    <recommendedName>
        <fullName evidence="4">40S ribosomal protein S12</fullName>
    </recommendedName>
</protein>
<evidence type="ECO:0000313" key="8">
    <source>
        <dbReference type="Proteomes" id="UP001491310"/>
    </source>
</evidence>
<evidence type="ECO:0000256" key="3">
    <source>
        <dbReference type="ARBA" id="ARBA00023274"/>
    </source>
</evidence>
<keyword evidence="8" id="KW-1185">Reference proteome</keyword>
<dbReference type="PANTHER" id="PTHR11843">
    <property type="entry name" value="40S RIBOSOMAL PROTEIN S12"/>
    <property type="match status" value="1"/>
</dbReference>
<feature type="region of interest" description="Disordered" evidence="5">
    <location>
        <begin position="1"/>
        <end position="27"/>
    </location>
</feature>
<dbReference type="Pfam" id="PF01248">
    <property type="entry name" value="Ribosomal_L7Ae"/>
    <property type="match status" value="1"/>
</dbReference>
<dbReference type="PROSITE" id="PS01189">
    <property type="entry name" value="RIBOSOMAL_S12E"/>
    <property type="match status" value="1"/>
</dbReference>
<dbReference type="PRINTS" id="PR00972">
    <property type="entry name" value="RIBSOMALS12E"/>
</dbReference>
<dbReference type="InterPro" id="IPR000530">
    <property type="entry name" value="Ribosomal_eS12"/>
</dbReference>
<reference evidence="7 8" key="1">
    <citation type="journal article" date="2024" name="Nat. Commun.">
        <title>Phylogenomics reveals the evolutionary origins of lichenization in chlorophyte algae.</title>
        <authorList>
            <person name="Puginier C."/>
            <person name="Libourel C."/>
            <person name="Otte J."/>
            <person name="Skaloud P."/>
            <person name="Haon M."/>
            <person name="Grisel S."/>
            <person name="Petersen M."/>
            <person name="Berrin J.G."/>
            <person name="Delaux P.M."/>
            <person name="Dal Grande F."/>
            <person name="Keller J."/>
        </authorList>
    </citation>
    <scope>NUCLEOTIDE SEQUENCE [LARGE SCALE GENOMIC DNA]</scope>
    <source>
        <strain evidence="7 8">SAG 216-7</strain>
    </source>
</reference>
<dbReference type="Proteomes" id="UP001491310">
    <property type="component" value="Unassembled WGS sequence"/>
</dbReference>
<dbReference type="EMBL" id="JALJOT010000013">
    <property type="protein sequence ID" value="KAK9903943.1"/>
    <property type="molecule type" value="Genomic_DNA"/>
</dbReference>
<keyword evidence="2 4" id="KW-0689">Ribosomal protein</keyword>
<dbReference type="InterPro" id="IPR004038">
    <property type="entry name" value="Ribosomal_eL8/eL30/eS12/Gad45"/>
</dbReference>
<proteinExistence type="inferred from homology"/>
<dbReference type="InterPro" id="IPR047860">
    <property type="entry name" value="Ribosomal_eS12_CS"/>
</dbReference>
<organism evidence="7 8">
    <name type="scientific">Coccomyxa subellipsoidea</name>
    <dbReference type="NCBI Taxonomy" id="248742"/>
    <lineage>
        <taxon>Eukaryota</taxon>
        <taxon>Viridiplantae</taxon>
        <taxon>Chlorophyta</taxon>
        <taxon>core chlorophytes</taxon>
        <taxon>Trebouxiophyceae</taxon>
        <taxon>Trebouxiophyceae incertae sedis</taxon>
        <taxon>Coccomyxaceae</taxon>
        <taxon>Coccomyxa</taxon>
    </lineage>
</organism>
<sequence>MSDGEEEVVATGEEAEVKAPAAPAPDEPMDVNTALQMVLKKALAHDGLARGLHETARALDRGEAQLCVLAEDCNQPDYKKLVEALCAEHNVNLLSVPEAKQLGQWAGLCKIDAEGEARKVVGCSSVVVTDYGEETAGLSIVQEYLKNR</sequence>
<gene>
    <name evidence="7" type="ORF">WJX75_001017</name>
</gene>
<dbReference type="InterPro" id="IPR029064">
    <property type="entry name" value="Ribosomal_eL30-like_sf"/>
</dbReference>
<comment type="similarity">
    <text evidence="1 4">Belongs to the eukaryotic ribosomal protein eS12 family.</text>
</comment>
<accession>A0ABR2YF10</accession>
<feature type="domain" description="Ribosomal protein eL8/eL30/eS12/Gadd45" evidence="6">
    <location>
        <begin position="34"/>
        <end position="127"/>
    </location>
</feature>
<dbReference type="SUPFAM" id="SSF55315">
    <property type="entry name" value="L30e-like"/>
    <property type="match status" value="1"/>
</dbReference>
<evidence type="ECO:0000313" key="7">
    <source>
        <dbReference type="EMBL" id="KAK9903943.1"/>
    </source>
</evidence>
<comment type="caution">
    <text evidence="7">The sequence shown here is derived from an EMBL/GenBank/DDBJ whole genome shotgun (WGS) entry which is preliminary data.</text>
</comment>
<evidence type="ECO:0000256" key="5">
    <source>
        <dbReference type="SAM" id="MobiDB-lite"/>
    </source>
</evidence>
<evidence type="ECO:0000256" key="4">
    <source>
        <dbReference type="RuleBase" id="RU000670"/>
    </source>
</evidence>
<dbReference type="Gene3D" id="3.30.1330.30">
    <property type="match status" value="1"/>
</dbReference>
<evidence type="ECO:0000256" key="2">
    <source>
        <dbReference type="ARBA" id="ARBA00022980"/>
    </source>
</evidence>
<evidence type="ECO:0000256" key="1">
    <source>
        <dbReference type="ARBA" id="ARBA00005824"/>
    </source>
</evidence>
<name>A0ABR2YF10_9CHLO</name>
<evidence type="ECO:0000259" key="6">
    <source>
        <dbReference type="Pfam" id="PF01248"/>
    </source>
</evidence>